<dbReference type="GO" id="GO:0003682">
    <property type="term" value="F:chromatin binding"/>
    <property type="evidence" value="ECO:0007669"/>
    <property type="project" value="TreeGrafter"/>
</dbReference>
<name>A0A7M7Q9V1_NASVI</name>
<reference evidence="12" key="1">
    <citation type="submission" date="2021-01" db="UniProtKB">
        <authorList>
            <consortium name="EnsemblMetazoa"/>
        </authorList>
    </citation>
    <scope>IDENTIFICATION</scope>
</reference>
<feature type="region of interest" description="Disordered" evidence="10">
    <location>
        <begin position="320"/>
        <end position="394"/>
    </location>
</feature>
<keyword evidence="8" id="KW-0804">Transcription</keyword>
<dbReference type="GO" id="GO:0035517">
    <property type="term" value="C:PR-DUB complex"/>
    <property type="evidence" value="ECO:0007669"/>
    <property type="project" value="TreeGrafter"/>
</dbReference>
<dbReference type="PANTHER" id="PTHR13578:SF20">
    <property type="entry name" value="POLYCOMB PROTEIN ASX"/>
    <property type="match status" value="1"/>
</dbReference>
<evidence type="ECO:0000256" key="4">
    <source>
        <dbReference type="ARBA" id="ARBA00022723"/>
    </source>
</evidence>
<keyword evidence="4" id="KW-0479">Metal-binding</keyword>
<dbReference type="SMR" id="A0A7M7Q9V1"/>
<evidence type="ECO:0000256" key="6">
    <source>
        <dbReference type="ARBA" id="ARBA00022833"/>
    </source>
</evidence>
<evidence type="ECO:0000256" key="9">
    <source>
        <dbReference type="ARBA" id="ARBA00023242"/>
    </source>
</evidence>
<proteinExistence type="inferred from homology"/>
<dbReference type="GeneID" id="100116027"/>
<evidence type="ECO:0000256" key="10">
    <source>
        <dbReference type="SAM" id="MobiDB-lite"/>
    </source>
</evidence>
<dbReference type="CTD" id="36612"/>
<comment type="similarity">
    <text evidence="2">Belongs to the Asx family.</text>
</comment>
<dbReference type="InterPro" id="IPR044867">
    <property type="entry name" value="DEUBAD_dom"/>
</dbReference>
<feature type="domain" description="DEUBAD" evidence="11">
    <location>
        <begin position="131"/>
        <end position="234"/>
    </location>
</feature>
<evidence type="ECO:0000256" key="2">
    <source>
        <dbReference type="ARBA" id="ARBA00006391"/>
    </source>
</evidence>
<evidence type="ECO:0000256" key="5">
    <source>
        <dbReference type="ARBA" id="ARBA00022771"/>
    </source>
</evidence>
<dbReference type="GO" id="GO:0045944">
    <property type="term" value="P:positive regulation of transcription by RNA polymerase II"/>
    <property type="evidence" value="ECO:0007669"/>
    <property type="project" value="TreeGrafter"/>
</dbReference>
<keyword evidence="7" id="KW-0805">Transcription regulation</keyword>
<keyword evidence="3" id="KW-0678">Repressor</keyword>
<dbReference type="InterPro" id="IPR026905">
    <property type="entry name" value="ASX-like_PHD"/>
</dbReference>
<evidence type="ECO:0000256" key="1">
    <source>
        <dbReference type="ARBA" id="ARBA00004123"/>
    </source>
</evidence>
<dbReference type="EnsemblMetazoa" id="XM_031928147">
    <property type="protein sequence ID" value="XP_031784007"/>
    <property type="gene ID" value="LOC100116027"/>
</dbReference>
<dbReference type="InterPro" id="IPR024811">
    <property type="entry name" value="ASX/ASX-like"/>
</dbReference>
<comment type="subcellular location">
    <subcellularLocation>
        <location evidence="1">Nucleus</location>
    </subcellularLocation>
</comment>
<dbReference type="InterPro" id="IPR028020">
    <property type="entry name" value="ASX_DEUBAD_dom"/>
</dbReference>
<dbReference type="PROSITE" id="PS51916">
    <property type="entry name" value="DEUBAD"/>
    <property type="match status" value="1"/>
</dbReference>
<keyword evidence="13" id="KW-1185">Reference proteome</keyword>
<keyword evidence="6" id="KW-0862">Zinc</keyword>
<dbReference type="GO" id="GO:0008270">
    <property type="term" value="F:zinc ion binding"/>
    <property type="evidence" value="ECO:0007669"/>
    <property type="project" value="UniProtKB-KW"/>
</dbReference>
<organism evidence="12 13">
    <name type="scientific">Nasonia vitripennis</name>
    <name type="common">Parasitic wasp</name>
    <dbReference type="NCBI Taxonomy" id="7425"/>
    <lineage>
        <taxon>Eukaryota</taxon>
        <taxon>Metazoa</taxon>
        <taxon>Ecdysozoa</taxon>
        <taxon>Arthropoda</taxon>
        <taxon>Hexapoda</taxon>
        <taxon>Insecta</taxon>
        <taxon>Pterygota</taxon>
        <taxon>Neoptera</taxon>
        <taxon>Endopterygota</taxon>
        <taxon>Hymenoptera</taxon>
        <taxon>Apocrita</taxon>
        <taxon>Proctotrupomorpha</taxon>
        <taxon>Chalcidoidea</taxon>
        <taxon>Pteromalidae</taxon>
        <taxon>Pteromalinae</taxon>
        <taxon>Nasonia</taxon>
    </lineage>
</organism>
<dbReference type="RefSeq" id="XP_031784007.1">
    <property type="nucleotide sequence ID" value="XM_031928147.2"/>
</dbReference>
<dbReference type="GO" id="GO:0003677">
    <property type="term" value="F:DNA binding"/>
    <property type="evidence" value="ECO:0007669"/>
    <property type="project" value="InterPro"/>
</dbReference>
<dbReference type="Proteomes" id="UP000002358">
    <property type="component" value="Unassembled WGS sequence"/>
</dbReference>
<evidence type="ECO:0000313" key="13">
    <source>
        <dbReference type="Proteomes" id="UP000002358"/>
    </source>
</evidence>
<evidence type="ECO:0000313" key="12">
    <source>
        <dbReference type="EnsemblMetazoa" id="XP_031784007"/>
    </source>
</evidence>
<dbReference type="Pfam" id="PF13919">
    <property type="entry name" value="ASXH"/>
    <property type="match status" value="1"/>
</dbReference>
<evidence type="ECO:0000259" key="11">
    <source>
        <dbReference type="PROSITE" id="PS51916"/>
    </source>
</evidence>
<keyword evidence="5" id="KW-0863">Zinc-finger</keyword>
<evidence type="ECO:0000256" key="8">
    <source>
        <dbReference type="ARBA" id="ARBA00023163"/>
    </source>
</evidence>
<keyword evidence="9" id="KW-0539">Nucleus</keyword>
<dbReference type="PANTHER" id="PTHR13578">
    <property type="entry name" value="ADDITIONAL SEX COMBS LIKE PROTEIN ASXL"/>
    <property type="match status" value="1"/>
</dbReference>
<sequence>METRFNLKNCGSIEDDSNCLNFTSMVHSKKVKHALRQQVKRRRKNTTIAAGNPRSLPRIIHAIPSGLQTEISLSGMSEAQNQTVVEETAATMKEVLASLPGFTLRSSRRRSTKKLSIAAQLEAGLVDLESPASILANTSLRALLNRHTFQGLPPLYQRKLAQLLPAVDRQDAATSGLNNEFFARACQEWRKRLAEGEFTPENQQRLKLEAERDKNKLDPWKLKHFEPIWGEKRELHKFRSGIHCINKETKFLKSTAKSCSGPQIDPNLNQILNADMSSETLLSRKVINKNVTYQSKHIANKANLVSSADDSVIPEFNVTVSILDDDDDDEDDDDIDIDDDDDDNDDDGDDDDDADDDDEDDDDDEEDEDDEDDEDEEEDDEEDDDDEDDDDDDELDTRVSLTYLNEEAQHCRAIIVSNTDNEQLYTEQTLSAEIPILEKTKYSKEMILDLINNSKYIDHDTKLKEDNRDKYLRNFEESPGRSTKSTSFANLKNVFTDDRIHQKSQSSMLESNNTDNLSVQASAQLYQNAASKLKFTIKDETFTSDIIVKVKTTEFEQSLENSELNEMETNQIDCDSVATADTVINGVIELDNETLQRIHELEVRGEMQEAYEAISGCSEEIIYPMLQNIEINSNNTKSSEAPTTSEVIKNQVSTPPFSTRNQEEAFQEANNYVCSEMQDSSWASTANEDTSINDKVIASSPNRDQLKAHLKPPPSLITKSEKIFAFNKMGNRTVSSNRVQKHFLTNQDVPLSQNKTENDTMRNLKSMAGQNFSEEVVENSSSNRIFFNNTGELKPYILLKKNNKNDNAPRASSAPPMPPQIAGMSIGVQIVRGRPASASDNLFQATTLKTKKVNHRNNGGAEPDAPGIIIAGHPPSPCECNIQGAMIICRQCGAYCHDNCISRQCICATCLTC</sequence>
<feature type="compositionally biased region" description="Acidic residues" evidence="10">
    <location>
        <begin position="323"/>
        <end position="394"/>
    </location>
</feature>
<evidence type="ECO:0000256" key="7">
    <source>
        <dbReference type="ARBA" id="ARBA00023015"/>
    </source>
</evidence>
<accession>A0A7M7Q9V1</accession>
<dbReference type="Pfam" id="PF13922">
    <property type="entry name" value="PHD_3"/>
    <property type="match status" value="1"/>
</dbReference>
<dbReference type="AlphaFoldDB" id="A0A7M7Q9V1"/>
<protein>
    <recommendedName>
        <fullName evidence="11">DEUBAD domain-containing protein</fullName>
    </recommendedName>
</protein>
<evidence type="ECO:0000256" key="3">
    <source>
        <dbReference type="ARBA" id="ARBA00022491"/>
    </source>
</evidence>
<dbReference type="GO" id="GO:0009887">
    <property type="term" value="P:animal organ morphogenesis"/>
    <property type="evidence" value="ECO:0007669"/>
    <property type="project" value="TreeGrafter"/>
</dbReference>